<evidence type="ECO:0000313" key="1">
    <source>
        <dbReference type="EMBL" id="TDX83234.1"/>
    </source>
</evidence>
<protein>
    <submittedName>
        <fullName evidence="1">Uncharacterized protein</fullName>
    </submittedName>
</protein>
<accession>A0A4R8I4J0</accession>
<dbReference type="Proteomes" id="UP000295313">
    <property type="component" value="Unassembled WGS sequence"/>
</dbReference>
<dbReference type="SUPFAM" id="SSF46689">
    <property type="entry name" value="Homeodomain-like"/>
    <property type="match status" value="1"/>
</dbReference>
<dbReference type="OrthoDB" id="799937at2"/>
<sequence length="150" mass="17884">MSLSSTEKGIPNFKKIHIGNTIKQSVLENKLDDFRICNFMQCTQDEINEMYEKESLDADVLLRWSKLLKYDFFRIYSQHLILYSPPSKASSEQEQKSSVLPVFRKNIYTKEVIDFILDQIDSEQMSKLEVIEHYNIPKTTLYKWIRKYRS</sequence>
<proteinExistence type="predicted"/>
<gene>
    <name evidence="1" type="ORF">B0I22_3312</name>
</gene>
<dbReference type="EMBL" id="SOEO01000003">
    <property type="protein sequence ID" value="TDX83234.1"/>
    <property type="molecule type" value="Genomic_DNA"/>
</dbReference>
<dbReference type="InterPro" id="IPR009057">
    <property type="entry name" value="Homeodomain-like_sf"/>
</dbReference>
<evidence type="ECO:0000313" key="2">
    <source>
        <dbReference type="Proteomes" id="UP000295313"/>
    </source>
</evidence>
<organism evidence="1 2">
    <name type="scientific">Epilithonimonas xixisoli</name>
    <dbReference type="NCBI Taxonomy" id="1476462"/>
    <lineage>
        <taxon>Bacteria</taxon>
        <taxon>Pseudomonadati</taxon>
        <taxon>Bacteroidota</taxon>
        <taxon>Flavobacteriia</taxon>
        <taxon>Flavobacteriales</taxon>
        <taxon>Weeksellaceae</taxon>
        <taxon>Chryseobacterium group</taxon>
        <taxon>Epilithonimonas</taxon>
    </lineage>
</organism>
<reference evidence="1 2" key="1">
    <citation type="submission" date="2019-03" db="EMBL/GenBank/DDBJ databases">
        <title>Genomic Encyclopedia of Type Strains, Phase III (KMG-III): the genomes of soil and plant-associated and newly described type strains.</title>
        <authorList>
            <person name="Whitman W."/>
        </authorList>
    </citation>
    <scope>NUCLEOTIDE SEQUENCE [LARGE SCALE GENOMIC DNA]</scope>
    <source>
        <strain evidence="1 2">CGMCC 1.12802</strain>
    </source>
</reference>
<dbReference type="AlphaFoldDB" id="A0A4R8I4J0"/>
<comment type="caution">
    <text evidence="1">The sequence shown here is derived from an EMBL/GenBank/DDBJ whole genome shotgun (WGS) entry which is preliminary data.</text>
</comment>
<keyword evidence="2" id="KW-1185">Reference proteome</keyword>
<dbReference type="RefSeq" id="WP_133946377.1">
    <property type="nucleotide sequence ID" value="NZ_SOEO01000003.1"/>
</dbReference>
<name>A0A4R8I4J0_9FLAO</name>